<evidence type="ECO:0000313" key="1">
    <source>
        <dbReference type="EMBL" id="MPM62609.1"/>
    </source>
</evidence>
<accession>A0A645BAW7</accession>
<name>A0A645BAW7_9ZZZZ</name>
<proteinExistence type="predicted"/>
<dbReference type="EMBL" id="VSSQ01018956">
    <property type="protein sequence ID" value="MPM62609.1"/>
    <property type="molecule type" value="Genomic_DNA"/>
</dbReference>
<protein>
    <submittedName>
        <fullName evidence="1">Uncharacterized protein</fullName>
    </submittedName>
</protein>
<reference evidence="1" key="1">
    <citation type="submission" date="2019-08" db="EMBL/GenBank/DDBJ databases">
        <authorList>
            <person name="Kucharzyk K."/>
            <person name="Murdoch R.W."/>
            <person name="Higgins S."/>
            <person name="Loffler F."/>
        </authorList>
    </citation>
    <scope>NUCLEOTIDE SEQUENCE</scope>
</reference>
<sequence>MRREEQPLIKQPIVARIRTNLRAHSGHGHALGNTLNELRFSGDIAAGRRQPAAGIFDQRPCDEIRAHHRGLHRLNELAIAIVNQYDRFGEQPTRCLKRRL</sequence>
<dbReference type="AlphaFoldDB" id="A0A645BAW7"/>
<gene>
    <name evidence="1" type="ORF">SDC9_109485</name>
</gene>
<comment type="caution">
    <text evidence="1">The sequence shown here is derived from an EMBL/GenBank/DDBJ whole genome shotgun (WGS) entry which is preliminary data.</text>
</comment>
<organism evidence="1">
    <name type="scientific">bioreactor metagenome</name>
    <dbReference type="NCBI Taxonomy" id="1076179"/>
    <lineage>
        <taxon>unclassified sequences</taxon>
        <taxon>metagenomes</taxon>
        <taxon>ecological metagenomes</taxon>
    </lineage>
</organism>